<protein>
    <recommendedName>
        <fullName evidence="2">Fungal-type protein kinase domain-containing protein</fullName>
    </recommendedName>
</protein>
<evidence type="ECO:0000313" key="4">
    <source>
        <dbReference type="Proteomes" id="UP000092993"/>
    </source>
</evidence>
<evidence type="ECO:0000256" key="1">
    <source>
        <dbReference type="SAM" id="MobiDB-lite"/>
    </source>
</evidence>
<dbReference type="InterPro" id="IPR040976">
    <property type="entry name" value="Pkinase_fungal"/>
</dbReference>
<dbReference type="AlphaFoldDB" id="A0A1C7M3G2"/>
<dbReference type="InterPro" id="IPR011009">
    <property type="entry name" value="Kinase-like_dom_sf"/>
</dbReference>
<dbReference type="Proteomes" id="UP000092993">
    <property type="component" value="Unassembled WGS sequence"/>
</dbReference>
<dbReference type="PANTHER" id="PTHR38248:SF2">
    <property type="entry name" value="FUNK1 11"/>
    <property type="match status" value="1"/>
</dbReference>
<organism evidence="3 4">
    <name type="scientific">Grifola frondosa</name>
    <name type="common">Maitake</name>
    <name type="synonym">Polyporus frondosus</name>
    <dbReference type="NCBI Taxonomy" id="5627"/>
    <lineage>
        <taxon>Eukaryota</taxon>
        <taxon>Fungi</taxon>
        <taxon>Dikarya</taxon>
        <taxon>Basidiomycota</taxon>
        <taxon>Agaricomycotina</taxon>
        <taxon>Agaricomycetes</taxon>
        <taxon>Polyporales</taxon>
        <taxon>Grifolaceae</taxon>
        <taxon>Grifola</taxon>
    </lineage>
</organism>
<feature type="compositionally biased region" description="Polar residues" evidence="1">
    <location>
        <begin position="355"/>
        <end position="366"/>
    </location>
</feature>
<accession>A0A1C7M3G2</accession>
<dbReference type="OrthoDB" id="2797568at2759"/>
<dbReference type="STRING" id="5627.A0A1C7M3G2"/>
<feature type="region of interest" description="Disordered" evidence="1">
    <location>
        <begin position="341"/>
        <end position="367"/>
    </location>
</feature>
<proteinExistence type="predicted"/>
<name>A0A1C7M3G2_GRIFR</name>
<comment type="caution">
    <text evidence="3">The sequence shown here is derived from an EMBL/GenBank/DDBJ whole genome shotgun (WGS) entry which is preliminary data.</text>
</comment>
<reference evidence="3 4" key="1">
    <citation type="submission" date="2016-03" db="EMBL/GenBank/DDBJ databases">
        <title>Whole genome sequencing of Grifola frondosa 9006-11.</title>
        <authorList>
            <person name="Min B."/>
            <person name="Park H."/>
            <person name="Kim J.-G."/>
            <person name="Cho H."/>
            <person name="Oh Y.-L."/>
            <person name="Kong W.-S."/>
            <person name="Choi I.-G."/>
        </authorList>
    </citation>
    <scope>NUCLEOTIDE SEQUENCE [LARGE SCALE GENOMIC DNA]</scope>
    <source>
        <strain evidence="3 4">9006-11</strain>
    </source>
</reference>
<evidence type="ECO:0000259" key="2">
    <source>
        <dbReference type="Pfam" id="PF17667"/>
    </source>
</evidence>
<feature type="domain" description="Fungal-type protein kinase" evidence="2">
    <location>
        <begin position="105"/>
        <end position="466"/>
    </location>
</feature>
<dbReference type="Pfam" id="PF17667">
    <property type="entry name" value="Pkinase_fungal"/>
    <property type="match status" value="1"/>
</dbReference>
<dbReference type="PANTHER" id="PTHR38248">
    <property type="entry name" value="FUNK1 6"/>
    <property type="match status" value="1"/>
</dbReference>
<dbReference type="EMBL" id="LUGG01000013">
    <property type="protein sequence ID" value="OBZ71047.1"/>
    <property type="molecule type" value="Genomic_DNA"/>
</dbReference>
<feature type="region of interest" description="Disordered" evidence="1">
    <location>
        <begin position="564"/>
        <end position="601"/>
    </location>
</feature>
<evidence type="ECO:0000313" key="3">
    <source>
        <dbReference type="EMBL" id="OBZ71047.1"/>
    </source>
</evidence>
<gene>
    <name evidence="3" type="ORF">A0H81_09295</name>
</gene>
<dbReference type="OMA" id="RRERSHM"/>
<dbReference type="SUPFAM" id="SSF56112">
    <property type="entry name" value="Protein kinase-like (PK-like)"/>
    <property type="match status" value="1"/>
</dbReference>
<feature type="region of interest" description="Disordered" evidence="1">
    <location>
        <begin position="306"/>
        <end position="327"/>
    </location>
</feature>
<sequence>MYAPCIAGLDTLVAGFPEDKKLTFRDRGSYDIFYPYSMERKVHHETKPGLIASLPGKTDKLPQDLKWFDVSLIFEVKGTEEQDPMREIPKDCEDGDPCVKDSVRAVETVTHLAKNARNVMIAHHLVFVFAVGLYGKIARFFRFDHACAVVSKPFNYREHPELLRRFLWQFVNPIKGELIVGADPWISSPTNEELKWAEETLQRLKKSIRPHDVSHSRWVTVKHNGELKRFLMYRLITFNARLFSRSTTIWEALEEGTGAVRPVKDAWRPMTCDLESAFYERLKRCNVPEDEYIGLPRLLGGGDLGQDEAERLYPSGPNPWQATSVPASSVSQVSSIWASSIGPQSSRAMKDPHSKSPSNAQGLTDSSVRDTYQRTVSWFITGDADWRRRERSHMRLVMDTLGKPLDEFESTRELIEAIRDAIKGHRLALKAGILHRDVSLGNVMIALDQRFKGFIHDFDYSSFVVDDTLRKSNSMSEEPLNAEGLSDKSSDTRALFTVNGNPPLSYLLEAFTKLCLQYLIKFTFPEDNKVPVNPLTYDAVLSIFDVALARDDWPVHDSALPFGLPQKRPTKVQGYASRGNKRGRDSEPIEDLPPSKRHDFE</sequence>
<keyword evidence="4" id="KW-1185">Reference proteome</keyword>
<feature type="compositionally biased region" description="Basic and acidic residues" evidence="1">
    <location>
        <begin position="582"/>
        <end position="601"/>
    </location>
</feature>